<reference evidence="1" key="1">
    <citation type="submission" date="2021-10" db="EMBL/GenBank/DDBJ databases">
        <title>Melipona bicolor Genome sequencing and assembly.</title>
        <authorList>
            <person name="Araujo N.S."/>
            <person name="Arias M.C."/>
        </authorList>
    </citation>
    <scope>NUCLEOTIDE SEQUENCE</scope>
    <source>
        <strain evidence="1">USP_2M_L1-L4_2017</strain>
        <tissue evidence="1">Whole body</tissue>
    </source>
</reference>
<evidence type="ECO:0000313" key="2">
    <source>
        <dbReference type="Proteomes" id="UP001177670"/>
    </source>
</evidence>
<organism evidence="1 2">
    <name type="scientific">Melipona bicolor</name>
    <dbReference type="NCBI Taxonomy" id="60889"/>
    <lineage>
        <taxon>Eukaryota</taxon>
        <taxon>Metazoa</taxon>
        <taxon>Ecdysozoa</taxon>
        <taxon>Arthropoda</taxon>
        <taxon>Hexapoda</taxon>
        <taxon>Insecta</taxon>
        <taxon>Pterygota</taxon>
        <taxon>Neoptera</taxon>
        <taxon>Endopterygota</taxon>
        <taxon>Hymenoptera</taxon>
        <taxon>Apocrita</taxon>
        <taxon>Aculeata</taxon>
        <taxon>Apoidea</taxon>
        <taxon>Anthophila</taxon>
        <taxon>Apidae</taxon>
        <taxon>Melipona</taxon>
    </lineage>
</organism>
<name>A0AA40GGU0_9HYME</name>
<proteinExistence type="predicted"/>
<dbReference type="EMBL" id="JAHYIQ010000001">
    <property type="protein sequence ID" value="KAK1137467.1"/>
    <property type="molecule type" value="Genomic_DNA"/>
</dbReference>
<protein>
    <submittedName>
        <fullName evidence="1">Uncharacterized protein</fullName>
    </submittedName>
</protein>
<gene>
    <name evidence="1" type="ORF">K0M31_001976</name>
</gene>
<sequence>MYDYMKFMLEIAGINLPEGPRSANPVDAQFLETAEGELFFRLIHLLLFYLGSNELCIRSCSNGGWEFFD</sequence>
<keyword evidence="2" id="KW-1185">Reference proteome</keyword>
<dbReference type="AlphaFoldDB" id="A0AA40GGU0"/>
<evidence type="ECO:0000313" key="1">
    <source>
        <dbReference type="EMBL" id="KAK1137467.1"/>
    </source>
</evidence>
<accession>A0AA40GGU0</accession>
<dbReference type="Proteomes" id="UP001177670">
    <property type="component" value="Unassembled WGS sequence"/>
</dbReference>
<comment type="caution">
    <text evidence="1">The sequence shown here is derived from an EMBL/GenBank/DDBJ whole genome shotgun (WGS) entry which is preliminary data.</text>
</comment>